<comment type="caution">
    <text evidence="2">The sequence shown here is derived from an EMBL/GenBank/DDBJ whole genome shotgun (WGS) entry which is preliminary data.</text>
</comment>
<feature type="region of interest" description="Disordered" evidence="1">
    <location>
        <begin position="226"/>
        <end position="246"/>
    </location>
</feature>
<evidence type="ECO:0000313" key="2">
    <source>
        <dbReference type="EMBL" id="CAF1136535.1"/>
    </source>
</evidence>
<evidence type="ECO:0000313" key="3">
    <source>
        <dbReference type="EMBL" id="CAF3720267.1"/>
    </source>
</evidence>
<feature type="compositionally biased region" description="Low complexity" evidence="1">
    <location>
        <begin position="229"/>
        <end position="246"/>
    </location>
</feature>
<dbReference type="Proteomes" id="UP000663844">
    <property type="component" value="Unassembled WGS sequence"/>
</dbReference>
<organism evidence="2 4">
    <name type="scientific">Adineta steineri</name>
    <dbReference type="NCBI Taxonomy" id="433720"/>
    <lineage>
        <taxon>Eukaryota</taxon>
        <taxon>Metazoa</taxon>
        <taxon>Spiralia</taxon>
        <taxon>Gnathifera</taxon>
        <taxon>Rotifera</taxon>
        <taxon>Eurotatoria</taxon>
        <taxon>Bdelloidea</taxon>
        <taxon>Adinetida</taxon>
        <taxon>Adinetidae</taxon>
        <taxon>Adineta</taxon>
    </lineage>
</organism>
<dbReference type="Proteomes" id="UP000663845">
    <property type="component" value="Unassembled WGS sequence"/>
</dbReference>
<protein>
    <submittedName>
        <fullName evidence="2">Uncharacterized protein</fullName>
    </submittedName>
</protein>
<evidence type="ECO:0000313" key="4">
    <source>
        <dbReference type="Proteomes" id="UP000663845"/>
    </source>
</evidence>
<sequence>MSNTSQFDVATAALEHLELLNHSNQNPLEIAAQFRTLLRSNKPNIPTTDYTYTDYISADATIRRHGCFCKLADHRSKSFNNKIQYNFDEDQSLPESYTSCDLSKYQNIISSTEDSYPESTISSDSSELPNNHKISTENLNSNHRLQYPTVNWKQLREKQIEAKLNRAKEFLSTTLKTNRLSQLETTNNSTLSSLTNVSDRIKSYRFLNPYEIRKNFEENNLIDNSFSHPRSTSSSPSIRTPSISPIDRTRPTYTISRLNSTLINHNNDEILVPIADCNLIIKHKANIRTKRLSYVENLCNENELPYRILKNSVYI</sequence>
<reference evidence="2" key="1">
    <citation type="submission" date="2021-02" db="EMBL/GenBank/DDBJ databases">
        <authorList>
            <person name="Nowell W R."/>
        </authorList>
    </citation>
    <scope>NUCLEOTIDE SEQUENCE</scope>
</reference>
<dbReference type="AlphaFoldDB" id="A0A814RQJ2"/>
<proteinExistence type="predicted"/>
<name>A0A814RQJ2_9BILA</name>
<evidence type="ECO:0000256" key="1">
    <source>
        <dbReference type="SAM" id="MobiDB-lite"/>
    </source>
</evidence>
<dbReference type="EMBL" id="CAJNOG010000274">
    <property type="protein sequence ID" value="CAF1136535.1"/>
    <property type="molecule type" value="Genomic_DNA"/>
</dbReference>
<accession>A0A814RQJ2</accession>
<gene>
    <name evidence="2" type="ORF">JYZ213_LOCUS23314</name>
    <name evidence="3" type="ORF">OXD698_LOCUS13592</name>
</gene>
<dbReference type="EMBL" id="CAJOAZ010000831">
    <property type="protein sequence ID" value="CAF3720267.1"/>
    <property type="molecule type" value="Genomic_DNA"/>
</dbReference>